<dbReference type="GO" id="GO:0003677">
    <property type="term" value="F:DNA binding"/>
    <property type="evidence" value="ECO:0007669"/>
    <property type="project" value="UniProtKB-KW"/>
</dbReference>
<evidence type="ECO:0000256" key="1">
    <source>
        <dbReference type="SAM" id="MobiDB-lite"/>
    </source>
</evidence>
<dbReference type="Pfam" id="PF03704">
    <property type="entry name" value="BTAD"/>
    <property type="match status" value="1"/>
</dbReference>
<gene>
    <name evidence="4" type="ORF">FB559_2137</name>
</gene>
<dbReference type="InterPro" id="IPR011990">
    <property type="entry name" value="TPR-like_helical_dom_sf"/>
</dbReference>
<dbReference type="PROSITE" id="PS51782">
    <property type="entry name" value="LYSM"/>
    <property type="match status" value="1"/>
</dbReference>
<feature type="domain" description="LysM" evidence="3">
    <location>
        <begin position="185"/>
        <end position="242"/>
    </location>
</feature>
<dbReference type="Gene3D" id="3.10.350.10">
    <property type="entry name" value="LysM domain"/>
    <property type="match status" value="1"/>
</dbReference>
<dbReference type="SUPFAM" id="SSF48452">
    <property type="entry name" value="TPR-like"/>
    <property type="match status" value="1"/>
</dbReference>
<feature type="transmembrane region" description="Helical" evidence="2">
    <location>
        <begin position="64"/>
        <end position="87"/>
    </location>
</feature>
<evidence type="ECO:0000256" key="2">
    <source>
        <dbReference type="SAM" id="Phobius"/>
    </source>
</evidence>
<organism evidence="4 5">
    <name type="scientific">Actinoallomurus bryophytorum</name>
    <dbReference type="NCBI Taxonomy" id="1490222"/>
    <lineage>
        <taxon>Bacteria</taxon>
        <taxon>Bacillati</taxon>
        <taxon>Actinomycetota</taxon>
        <taxon>Actinomycetes</taxon>
        <taxon>Streptosporangiales</taxon>
        <taxon>Thermomonosporaceae</taxon>
        <taxon>Actinoallomurus</taxon>
    </lineage>
</organism>
<dbReference type="Gene3D" id="1.25.40.10">
    <property type="entry name" value="Tetratricopeptide repeat domain"/>
    <property type="match status" value="1"/>
</dbReference>
<dbReference type="CDD" id="cd00118">
    <property type="entry name" value="LysM"/>
    <property type="match status" value="1"/>
</dbReference>
<keyword evidence="5" id="KW-1185">Reference proteome</keyword>
<dbReference type="Gene3D" id="1.10.10.10">
    <property type="entry name" value="Winged helix-like DNA-binding domain superfamily/Winged helix DNA-binding domain"/>
    <property type="match status" value="1"/>
</dbReference>
<dbReference type="AlphaFoldDB" id="A0A543CHN4"/>
<feature type="compositionally biased region" description="Basic residues" evidence="1">
    <location>
        <begin position="254"/>
        <end position="265"/>
    </location>
</feature>
<dbReference type="Proteomes" id="UP000316096">
    <property type="component" value="Unassembled WGS sequence"/>
</dbReference>
<feature type="region of interest" description="Disordered" evidence="1">
    <location>
        <begin position="403"/>
        <end position="424"/>
    </location>
</feature>
<feature type="region of interest" description="Disordered" evidence="1">
    <location>
        <begin position="217"/>
        <end position="375"/>
    </location>
</feature>
<comment type="caution">
    <text evidence="4">The sequence shown here is derived from an EMBL/GenBank/DDBJ whole genome shotgun (WGS) entry which is preliminary data.</text>
</comment>
<dbReference type="EMBL" id="VFOZ01000001">
    <property type="protein sequence ID" value="TQL96598.1"/>
    <property type="molecule type" value="Genomic_DNA"/>
</dbReference>
<keyword evidence="2" id="KW-0472">Membrane</keyword>
<keyword evidence="2" id="KW-0812">Transmembrane</keyword>
<sequence>MNHPPTHTRSAEIMRGLGSLAVLVILLAGVPAGLATFAGSPIPHALPTWDQITATLTRPDTGNALFLAVIKVIGWAAWCLFTVITLAETAGYRRGRPPRGLPGAIRPMQHLARDLVAMAALIVTATAPAVGSTAAALSQPTTAATTSLAANAVSAPTASDAENAQPSRLPSAHHPTRTTSAHPWQTRVIKRGDTLWAIARKTTGSGAQYPSIFNASKHLNQPHGLPPLTDPDRIYPGQHIKAPPKGSTSDRPARRPAHTPARPHPRPPMPPHAPTPSATPPPTTHRTPPAASQAPDPPAWTTPTAPPTREPGPVTDPPDDRPTATPTRPGTASETPTPSSETRPPQTPRPKESPTPSSPGPVTPETPGHHHDTPVTVMLPTGAYLGIGLAAAISVALAATRLHRRRRRTPATEWPDPTTEPATPAPVAKVRKAHLDTYTEQGEPLPTDADLIAHDATTPAPTHVTAGTRDGEHLIVELSGLNLSFTGPGATGTVRALMIELLAKSSRYRVELIIPEPDATALLAGSGLDLTDLAATIPGLIVSRSLQAAITHLESEFIHRARLLETTDQADVHALRTTEPGEPLPAIILIATMPASGEALQAILSLSAPYCVGALLLGTWAVGTTLHVSGDGTVTDATGPTAGTWAGGRLFHLTAADAADMLNVVRTARGAPETAPPAESVVGSVSPSNGKASSSAPAATSRTGMSSPRPSLTAPASDRTGQPIASAGRLRLADAVEEDTLRPIRLRLLGQVRVESGGEPITTGLRRITRDLMAYLALHPAGITREQGVDALMPDRELQAGTTMFHTAISNARKTLRDATGLREPMFIIHAAGRYRLDPHLITVDLWQLQSTLNRAHNADTDATRLNALRLVPDLYTAELAEDLTFEWAETERENLRRQATDALSRLAQLAKNDHPDLALAALEHALAHDPYAEPLYRDLMRIQAASGHPDAVRRTHQQLKTRLADLDTEPDEETHKLLLRLLQPPPARGPGKRPPSTAPVKAPRPVSGGNRTTATIRPLRPQDPA</sequence>
<keyword evidence="2" id="KW-1133">Transmembrane helix</keyword>
<dbReference type="InterPro" id="IPR018392">
    <property type="entry name" value="LysM"/>
</dbReference>
<dbReference type="OrthoDB" id="8444614at2"/>
<feature type="compositionally biased region" description="Pro residues" evidence="1">
    <location>
        <begin position="984"/>
        <end position="998"/>
    </location>
</feature>
<feature type="region of interest" description="Disordered" evidence="1">
    <location>
        <begin position="154"/>
        <end position="186"/>
    </location>
</feature>
<dbReference type="InterPro" id="IPR036779">
    <property type="entry name" value="LysM_dom_sf"/>
</dbReference>
<feature type="compositionally biased region" description="Low complexity" evidence="1">
    <location>
        <begin position="692"/>
        <end position="701"/>
    </location>
</feature>
<evidence type="ECO:0000313" key="5">
    <source>
        <dbReference type="Proteomes" id="UP000316096"/>
    </source>
</evidence>
<feature type="transmembrane region" description="Helical" evidence="2">
    <location>
        <begin position="377"/>
        <end position="399"/>
    </location>
</feature>
<feature type="compositionally biased region" description="Polar residues" evidence="1">
    <location>
        <begin position="156"/>
        <end position="168"/>
    </location>
</feature>
<evidence type="ECO:0000259" key="3">
    <source>
        <dbReference type="PROSITE" id="PS51782"/>
    </source>
</evidence>
<feature type="transmembrane region" description="Helical" evidence="2">
    <location>
        <begin position="115"/>
        <end position="137"/>
    </location>
</feature>
<dbReference type="InterPro" id="IPR005158">
    <property type="entry name" value="BTAD"/>
</dbReference>
<name>A0A543CHN4_9ACTN</name>
<protein>
    <submittedName>
        <fullName evidence="4">DNA-binding SARP family transcriptional activator</fullName>
    </submittedName>
</protein>
<reference evidence="4 5" key="1">
    <citation type="submission" date="2019-06" db="EMBL/GenBank/DDBJ databases">
        <title>Sequencing the genomes of 1000 actinobacteria strains.</title>
        <authorList>
            <person name="Klenk H.-P."/>
        </authorList>
    </citation>
    <scope>NUCLEOTIDE SEQUENCE [LARGE SCALE GENOMIC DNA]</scope>
    <source>
        <strain evidence="4 5">DSM 102200</strain>
    </source>
</reference>
<feature type="compositionally biased region" description="Low complexity" evidence="1">
    <location>
        <begin position="411"/>
        <end position="424"/>
    </location>
</feature>
<proteinExistence type="predicted"/>
<feature type="compositionally biased region" description="Low complexity" evidence="1">
    <location>
        <begin position="323"/>
        <end position="344"/>
    </location>
</feature>
<dbReference type="InterPro" id="IPR036388">
    <property type="entry name" value="WH-like_DNA-bd_sf"/>
</dbReference>
<feature type="compositionally biased region" description="Pro residues" evidence="1">
    <location>
        <begin position="266"/>
        <end position="283"/>
    </location>
</feature>
<accession>A0A543CHN4</accession>
<dbReference type="InterPro" id="IPR051677">
    <property type="entry name" value="AfsR-DnrI-RedD_regulator"/>
</dbReference>
<dbReference type="SMART" id="SM00257">
    <property type="entry name" value="LysM"/>
    <property type="match status" value="1"/>
</dbReference>
<keyword evidence="4" id="KW-0238">DNA-binding</keyword>
<feature type="region of interest" description="Disordered" evidence="1">
    <location>
        <begin position="982"/>
        <end position="1026"/>
    </location>
</feature>
<dbReference type="SMART" id="SM01043">
    <property type="entry name" value="BTAD"/>
    <property type="match status" value="1"/>
</dbReference>
<dbReference type="PRINTS" id="PR01217">
    <property type="entry name" value="PRICHEXTENSN"/>
</dbReference>
<evidence type="ECO:0000313" key="4">
    <source>
        <dbReference type="EMBL" id="TQL96598.1"/>
    </source>
</evidence>
<feature type="compositionally biased region" description="Low complexity" evidence="1">
    <location>
        <begin position="284"/>
        <end position="294"/>
    </location>
</feature>
<feature type="region of interest" description="Disordered" evidence="1">
    <location>
        <begin position="671"/>
        <end position="726"/>
    </location>
</feature>
<feature type="compositionally biased region" description="Pro residues" evidence="1">
    <location>
        <begin position="295"/>
        <end position="316"/>
    </location>
</feature>
<dbReference type="Pfam" id="PF01476">
    <property type="entry name" value="LysM"/>
    <property type="match status" value="1"/>
</dbReference>
<dbReference type="PANTHER" id="PTHR35807">
    <property type="entry name" value="TRANSCRIPTIONAL REGULATOR REDD-RELATED"/>
    <property type="match status" value="1"/>
</dbReference>